<dbReference type="AlphaFoldDB" id="A0A1R3I5I0"/>
<reference evidence="2" key="1">
    <citation type="submission" date="2013-09" db="EMBL/GenBank/DDBJ databases">
        <title>Corchorus olitorius genome sequencing.</title>
        <authorList>
            <person name="Alam M."/>
            <person name="Haque M.S."/>
            <person name="Islam M.S."/>
            <person name="Emdad E.M."/>
            <person name="Islam M.M."/>
            <person name="Ahmed B."/>
            <person name="Halim A."/>
            <person name="Hossen Q.M.M."/>
            <person name="Hossain M.Z."/>
            <person name="Ahmed R."/>
            <person name="Khan M.M."/>
            <person name="Islam R."/>
            <person name="Rashid M.M."/>
            <person name="Khan S.A."/>
            <person name="Rahman M.S."/>
            <person name="Alam M."/>
            <person name="Yahiya A.S."/>
            <person name="Khan M.S."/>
            <person name="Azam M.S."/>
            <person name="Haque T."/>
            <person name="Lashkar M.Z.H."/>
            <person name="Akhand A.I."/>
            <person name="Morshed G."/>
            <person name="Roy S."/>
            <person name="Uddin K.S."/>
            <person name="Rabeya T."/>
            <person name="Hossain A.S."/>
            <person name="Chowdhury A."/>
            <person name="Snigdha A.R."/>
            <person name="Mortoza M.S."/>
            <person name="Matin S.A."/>
            <person name="Hoque S.M.E."/>
            <person name="Islam M.K."/>
            <person name="Roy D.K."/>
            <person name="Haider R."/>
            <person name="Moosa M.M."/>
            <person name="Elias S.M."/>
            <person name="Hasan A.M."/>
            <person name="Jahan S."/>
            <person name="Shafiuddin M."/>
            <person name="Mahmood N."/>
            <person name="Shommy N.S."/>
        </authorList>
    </citation>
    <scope>NUCLEOTIDE SEQUENCE [LARGE SCALE GENOMIC DNA]</scope>
    <source>
        <strain evidence="2">cv. O-4</strain>
    </source>
</reference>
<organism evidence="1 2">
    <name type="scientific">Corchorus olitorius</name>
    <dbReference type="NCBI Taxonomy" id="93759"/>
    <lineage>
        <taxon>Eukaryota</taxon>
        <taxon>Viridiplantae</taxon>
        <taxon>Streptophyta</taxon>
        <taxon>Embryophyta</taxon>
        <taxon>Tracheophyta</taxon>
        <taxon>Spermatophyta</taxon>
        <taxon>Magnoliopsida</taxon>
        <taxon>eudicotyledons</taxon>
        <taxon>Gunneridae</taxon>
        <taxon>Pentapetalae</taxon>
        <taxon>rosids</taxon>
        <taxon>malvids</taxon>
        <taxon>Malvales</taxon>
        <taxon>Malvaceae</taxon>
        <taxon>Grewioideae</taxon>
        <taxon>Apeibeae</taxon>
        <taxon>Corchorus</taxon>
    </lineage>
</organism>
<evidence type="ECO:0000313" key="2">
    <source>
        <dbReference type="Proteomes" id="UP000187203"/>
    </source>
</evidence>
<keyword evidence="2" id="KW-1185">Reference proteome</keyword>
<gene>
    <name evidence="1" type="ORF">COLO4_24990</name>
</gene>
<protein>
    <submittedName>
        <fullName evidence="1">Uncharacterized protein</fullName>
    </submittedName>
</protein>
<dbReference type="Proteomes" id="UP000187203">
    <property type="component" value="Unassembled WGS sequence"/>
</dbReference>
<evidence type="ECO:0000313" key="1">
    <source>
        <dbReference type="EMBL" id="OMO77852.1"/>
    </source>
</evidence>
<sequence>MGSISDLWIWVGEGIDLFELVKYLFWVERLGMKGEGAECVDGIFLAEPFSDFFFG</sequence>
<proteinExistence type="predicted"/>
<accession>A0A1R3I5I0</accession>
<comment type="caution">
    <text evidence="1">The sequence shown here is derived from an EMBL/GenBank/DDBJ whole genome shotgun (WGS) entry which is preliminary data.</text>
</comment>
<name>A0A1R3I5I0_9ROSI</name>
<dbReference type="EMBL" id="AWUE01018887">
    <property type="protein sequence ID" value="OMO77852.1"/>
    <property type="molecule type" value="Genomic_DNA"/>
</dbReference>